<comment type="caution">
    <text evidence="1">The sequence shown here is derived from an EMBL/GenBank/DDBJ whole genome shotgun (WGS) entry which is preliminary data.</text>
</comment>
<evidence type="ECO:0000313" key="1">
    <source>
        <dbReference type="EMBL" id="GFC87713.1"/>
    </source>
</evidence>
<dbReference type="AlphaFoldDB" id="A0A699RPG2"/>
<reference evidence="1" key="1">
    <citation type="journal article" date="2019" name="Sci. Rep.">
        <title>Draft genome of Tanacetum cinerariifolium, the natural source of mosquito coil.</title>
        <authorList>
            <person name="Yamashiro T."/>
            <person name="Shiraishi A."/>
            <person name="Satake H."/>
            <person name="Nakayama K."/>
        </authorList>
    </citation>
    <scope>NUCLEOTIDE SEQUENCE</scope>
</reference>
<accession>A0A699RPG2</accession>
<dbReference type="EMBL" id="BKCJ011111660">
    <property type="protein sequence ID" value="GFC87713.1"/>
    <property type="molecule type" value="Genomic_DNA"/>
</dbReference>
<organism evidence="1">
    <name type="scientific">Tanacetum cinerariifolium</name>
    <name type="common">Dalmatian daisy</name>
    <name type="synonym">Chrysanthemum cinerariifolium</name>
    <dbReference type="NCBI Taxonomy" id="118510"/>
    <lineage>
        <taxon>Eukaryota</taxon>
        <taxon>Viridiplantae</taxon>
        <taxon>Streptophyta</taxon>
        <taxon>Embryophyta</taxon>
        <taxon>Tracheophyta</taxon>
        <taxon>Spermatophyta</taxon>
        <taxon>Magnoliopsida</taxon>
        <taxon>eudicotyledons</taxon>
        <taxon>Gunneridae</taxon>
        <taxon>Pentapetalae</taxon>
        <taxon>asterids</taxon>
        <taxon>campanulids</taxon>
        <taxon>Asterales</taxon>
        <taxon>Asteraceae</taxon>
        <taxon>Asteroideae</taxon>
        <taxon>Anthemideae</taxon>
        <taxon>Anthemidinae</taxon>
        <taxon>Tanacetum</taxon>
    </lineage>
</organism>
<gene>
    <name evidence="1" type="ORF">Tci_859683</name>
</gene>
<name>A0A699RPG2_TANCI</name>
<protein>
    <recommendedName>
        <fullName evidence="2">Reverse transcriptase domain-containing protein</fullName>
    </recommendedName>
</protein>
<proteinExistence type="predicted"/>
<sequence>MDVTRGTGVNSPTDTPILVLSSPGVPLRATPIQFALLVDADTQESVVELLADKKPGASGRVFAITEGHAANTSEHPATIDCRSYRVIFGDIHAPGFIY</sequence>
<evidence type="ECO:0008006" key="2">
    <source>
        <dbReference type="Google" id="ProtNLM"/>
    </source>
</evidence>
<feature type="non-terminal residue" evidence="1">
    <location>
        <position position="98"/>
    </location>
</feature>